<comment type="similarity">
    <text evidence="2 5">Belongs to the RxLR effector family.</text>
</comment>
<dbReference type="EMBL" id="QXFU01007189">
    <property type="protein sequence ID" value="KAE8959058.1"/>
    <property type="molecule type" value="Genomic_DNA"/>
</dbReference>
<dbReference type="OrthoDB" id="114087at2759"/>
<evidence type="ECO:0000256" key="2">
    <source>
        <dbReference type="ARBA" id="ARBA00010400"/>
    </source>
</evidence>
<dbReference type="Pfam" id="PF16810">
    <property type="entry name" value="RXLR"/>
    <property type="match status" value="1"/>
</dbReference>
<evidence type="ECO:0000256" key="3">
    <source>
        <dbReference type="ARBA" id="ARBA00022525"/>
    </source>
</evidence>
<comment type="subcellular location">
    <subcellularLocation>
        <location evidence="1 5">Secreted</location>
    </subcellularLocation>
</comment>
<dbReference type="EMBL" id="QXFV01008136">
    <property type="protein sequence ID" value="KAE8957259.1"/>
    <property type="molecule type" value="Genomic_DNA"/>
</dbReference>
<gene>
    <name evidence="6" type="ORF">PR001_g31440</name>
    <name evidence="7" type="ORF">PR002_g30663</name>
</gene>
<feature type="signal peptide" evidence="5">
    <location>
        <begin position="1"/>
        <end position="18"/>
    </location>
</feature>
<accession>A0A6A3GIG3</accession>
<evidence type="ECO:0000313" key="7">
    <source>
        <dbReference type="EMBL" id="KAE8959058.1"/>
    </source>
</evidence>
<keyword evidence="3 5" id="KW-0964">Secreted</keyword>
<evidence type="ECO:0000313" key="8">
    <source>
        <dbReference type="Proteomes" id="UP000429607"/>
    </source>
</evidence>
<keyword evidence="4 5" id="KW-0732">Signal</keyword>
<evidence type="ECO:0000313" key="9">
    <source>
        <dbReference type="Proteomes" id="UP000435112"/>
    </source>
</evidence>
<name>A0A6A3GIG3_9STRA</name>
<sequence>MRLSFVLTMSYIVVCTAATDSDQTKIAMMGSPDLVRSFGAELNDNAAGGRFLRAHEEDEAPSAEDRTFNLSDLWNKAAAKKLAKEIMKDPTKAEEAFKHWESKGYTLKNIKDWLKVADPKNKDKYIEVYNAYGIFRYQR</sequence>
<proteinExistence type="inferred from homology"/>
<dbReference type="InterPro" id="IPR031825">
    <property type="entry name" value="RXLR"/>
</dbReference>
<organism evidence="6 8">
    <name type="scientific">Phytophthora rubi</name>
    <dbReference type="NCBI Taxonomy" id="129364"/>
    <lineage>
        <taxon>Eukaryota</taxon>
        <taxon>Sar</taxon>
        <taxon>Stramenopiles</taxon>
        <taxon>Oomycota</taxon>
        <taxon>Peronosporomycetes</taxon>
        <taxon>Peronosporales</taxon>
        <taxon>Peronosporaceae</taxon>
        <taxon>Phytophthora</taxon>
    </lineage>
</organism>
<dbReference type="GO" id="GO:0005576">
    <property type="term" value="C:extracellular region"/>
    <property type="evidence" value="ECO:0007669"/>
    <property type="project" value="UniProtKB-SubCell"/>
</dbReference>
<dbReference type="Proteomes" id="UP000435112">
    <property type="component" value="Unassembled WGS sequence"/>
</dbReference>
<comment type="caution">
    <text evidence="6">The sequence shown here is derived from an EMBL/GenBank/DDBJ whole genome shotgun (WGS) entry which is preliminary data.</text>
</comment>
<feature type="chain" id="PRO_5033920549" description="RxLR effector protein" evidence="5">
    <location>
        <begin position="19"/>
        <end position="139"/>
    </location>
</feature>
<evidence type="ECO:0000256" key="5">
    <source>
        <dbReference type="RuleBase" id="RU367124"/>
    </source>
</evidence>
<protein>
    <recommendedName>
        <fullName evidence="5">RxLR effector protein</fullName>
    </recommendedName>
</protein>
<dbReference type="Proteomes" id="UP000429607">
    <property type="component" value="Unassembled WGS sequence"/>
</dbReference>
<evidence type="ECO:0000256" key="4">
    <source>
        <dbReference type="ARBA" id="ARBA00022729"/>
    </source>
</evidence>
<dbReference type="AlphaFoldDB" id="A0A6A3GIG3"/>
<evidence type="ECO:0000313" key="6">
    <source>
        <dbReference type="EMBL" id="KAE8957259.1"/>
    </source>
</evidence>
<evidence type="ECO:0000256" key="1">
    <source>
        <dbReference type="ARBA" id="ARBA00004613"/>
    </source>
</evidence>
<comment type="function">
    <text evidence="5">Effector that suppresses plant defense responses during pathogen infection.</text>
</comment>
<reference evidence="8 9" key="1">
    <citation type="submission" date="2018-09" db="EMBL/GenBank/DDBJ databases">
        <title>Genomic investigation of the strawberry pathogen Phytophthora fragariae indicates pathogenicity is determined by transcriptional variation in three key races.</title>
        <authorList>
            <person name="Adams T.M."/>
            <person name="Armitage A.D."/>
            <person name="Sobczyk M.K."/>
            <person name="Bates H.J."/>
            <person name="Dunwell J.M."/>
            <person name="Nellist C.F."/>
            <person name="Harrison R.J."/>
        </authorList>
    </citation>
    <scope>NUCLEOTIDE SEQUENCE [LARGE SCALE GENOMIC DNA]</scope>
    <source>
        <strain evidence="6 8">SCRP249</strain>
        <strain evidence="7 9">SCRP324</strain>
    </source>
</reference>
<dbReference type="Gene3D" id="1.10.10.2460">
    <property type="match status" value="1"/>
</dbReference>